<proteinExistence type="predicted"/>
<evidence type="ECO:0000256" key="1">
    <source>
        <dbReference type="ARBA" id="ARBA00004123"/>
    </source>
</evidence>
<evidence type="ECO:0000256" key="2">
    <source>
        <dbReference type="ARBA" id="ARBA00022491"/>
    </source>
</evidence>
<feature type="region of interest" description="Disordered" evidence="7">
    <location>
        <begin position="167"/>
        <end position="193"/>
    </location>
</feature>
<dbReference type="Pfam" id="PF08598">
    <property type="entry name" value="Sds3"/>
    <property type="match status" value="1"/>
</dbReference>
<evidence type="ECO:0000313" key="8">
    <source>
        <dbReference type="EMBL" id="ORX95904.1"/>
    </source>
</evidence>
<feature type="compositionally biased region" description="Low complexity" evidence="7">
    <location>
        <begin position="1"/>
        <end position="13"/>
    </location>
</feature>
<name>A0A1Y1YE77_9FUNG</name>
<sequence>MSYTSRSVSSSPSPQINQDTAPSVTHPGNHETPSERKHHAIRERLTNLKKEFVSTRNGIFAELMSSLENEFRQVFEGEFEEYAEQIEDLEKICEEKILAAQLHRDHHLDQLEKDYEAELERAQQEYLKEKESLKERMLLQIEEKKKKLREDKDQLEINNDIAIEASARVHTTRRHRKRDAQHPEGRTSKRRHMTADVMILQLKEQDISQDVALIQKRTTESPEGDAASSHAHGATHRKSTTTKHRR</sequence>
<keyword evidence="9" id="KW-1185">Reference proteome</keyword>
<organism evidence="8 9">
    <name type="scientific">Basidiobolus meristosporus CBS 931.73</name>
    <dbReference type="NCBI Taxonomy" id="1314790"/>
    <lineage>
        <taxon>Eukaryota</taxon>
        <taxon>Fungi</taxon>
        <taxon>Fungi incertae sedis</taxon>
        <taxon>Zoopagomycota</taxon>
        <taxon>Entomophthoromycotina</taxon>
        <taxon>Basidiobolomycetes</taxon>
        <taxon>Basidiobolales</taxon>
        <taxon>Basidiobolaceae</taxon>
        <taxon>Basidiobolus</taxon>
    </lineage>
</organism>
<gene>
    <name evidence="8" type="ORF">K493DRAFT_314767</name>
</gene>
<evidence type="ECO:0000256" key="4">
    <source>
        <dbReference type="ARBA" id="ARBA00023163"/>
    </source>
</evidence>
<dbReference type="FunCoup" id="A0A1Y1YE77">
    <property type="interactions" value="21"/>
</dbReference>
<protein>
    <submittedName>
        <fullName evidence="8">Uncharacterized protein</fullName>
    </submittedName>
</protein>
<feature type="compositionally biased region" description="Basic residues" evidence="7">
    <location>
        <begin position="170"/>
        <end position="179"/>
    </location>
</feature>
<dbReference type="GO" id="GO:0005654">
    <property type="term" value="C:nucleoplasm"/>
    <property type="evidence" value="ECO:0007669"/>
    <property type="project" value="UniProtKB-ARBA"/>
</dbReference>
<evidence type="ECO:0000313" key="9">
    <source>
        <dbReference type="Proteomes" id="UP000193498"/>
    </source>
</evidence>
<dbReference type="OrthoDB" id="70376at2759"/>
<feature type="coiled-coil region" evidence="6">
    <location>
        <begin position="72"/>
        <end position="165"/>
    </location>
</feature>
<feature type="region of interest" description="Disordered" evidence="7">
    <location>
        <begin position="1"/>
        <end position="39"/>
    </location>
</feature>
<keyword evidence="6" id="KW-0175">Coiled coil</keyword>
<dbReference type="STRING" id="1314790.A0A1Y1YE77"/>
<comment type="caution">
    <text evidence="8">The sequence shown here is derived from an EMBL/GenBank/DDBJ whole genome shotgun (WGS) entry which is preliminary data.</text>
</comment>
<dbReference type="SMART" id="SM01401">
    <property type="entry name" value="Sds3"/>
    <property type="match status" value="1"/>
</dbReference>
<accession>A0A1Y1YE77</accession>
<dbReference type="Proteomes" id="UP000193498">
    <property type="component" value="Unassembled WGS sequence"/>
</dbReference>
<dbReference type="InterPro" id="IPR013907">
    <property type="entry name" value="Sds3"/>
</dbReference>
<feature type="compositionally biased region" description="Basic residues" evidence="7">
    <location>
        <begin position="233"/>
        <end position="246"/>
    </location>
</feature>
<evidence type="ECO:0000256" key="3">
    <source>
        <dbReference type="ARBA" id="ARBA00023015"/>
    </source>
</evidence>
<feature type="region of interest" description="Disordered" evidence="7">
    <location>
        <begin position="211"/>
        <end position="246"/>
    </location>
</feature>
<evidence type="ECO:0000256" key="5">
    <source>
        <dbReference type="ARBA" id="ARBA00023242"/>
    </source>
</evidence>
<evidence type="ECO:0000256" key="7">
    <source>
        <dbReference type="SAM" id="MobiDB-lite"/>
    </source>
</evidence>
<dbReference type="InParanoid" id="A0A1Y1YE77"/>
<keyword evidence="3" id="KW-0805">Transcription regulation</keyword>
<keyword evidence="2" id="KW-0678">Repressor</keyword>
<dbReference type="PANTHER" id="PTHR21964">
    <property type="entry name" value="BREAST CANCER METASTASIS-SUPPRESSOR 1"/>
    <property type="match status" value="1"/>
</dbReference>
<keyword evidence="5" id="KW-0539">Nucleus</keyword>
<evidence type="ECO:0000256" key="6">
    <source>
        <dbReference type="SAM" id="Coils"/>
    </source>
</evidence>
<keyword evidence="4" id="KW-0804">Transcription</keyword>
<dbReference type="EMBL" id="MCFE01000165">
    <property type="protein sequence ID" value="ORX95904.1"/>
    <property type="molecule type" value="Genomic_DNA"/>
</dbReference>
<reference evidence="8 9" key="1">
    <citation type="submission" date="2016-07" db="EMBL/GenBank/DDBJ databases">
        <title>Pervasive Adenine N6-methylation of Active Genes in Fungi.</title>
        <authorList>
            <consortium name="DOE Joint Genome Institute"/>
            <person name="Mondo S.J."/>
            <person name="Dannebaum R.O."/>
            <person name="Kuo R.C."/>
            <person name="Labutti K."/>
            <person name="Haridas S."/>
            <person name="Kuo A."/>
            <person name="Salamov A."/>
            <person name="Ahrendt S.R."/>
            <person name="Lipzen A."/>
            <person name="Sullivan W."/>
            <person name="Andreopoulos W.B."/>
            <person name="Clum A."/>
            <person name="Lindquist E."/>
            <person name="Daum C."/>
            <person name="Ramamoorthy G.K."/>
            <person name="Gryganskyi A."/>
            <person name="Culley D."/>
            <person name="Magnuson J.K."/>
            <person name="James T.Y."/>
            <person name="O'Malley M.A."/>
            <person name="Stajich J.E."/>
            <person name="Spatafora J.W."/>
            <person name="Visel A."/>
            <person name="Grigoriev I.V."/>
        </authorList>
    </citation>
    <scope>NUCLEOTIDE SEQUENCE [LARGE SCALE GENOMIC DNA]</scope>
    <source>
        <strain evidence="8 9">CBS 931.73</strain>
    </source>
</reference>
<dbReference type="GO" id="GO:0010468">
    <property type="term" value="P:regulation of gene expression"/>
    <property type="evidence" value="ECO:0007669"/>
    <property type="project" value="UniProtKB-ARBA"/>
</dbReference>
<comment type="subcellular location">
    <subcellularLocation>
        <location evidence="1">Nucleus</location>
    </subcellularLocation>
</comment>
<dbReference type="AlphaFoldDB" id="A0A1Y1YE77"/>
<feature type="compositionally biased region" description="Polar residues" evidence="7">
    <location>
        <begin position="14"/>
        <end position="23"/>
    </location>
</feature>